<keyword evidence="9" id="KW-1185">Reference proteome</keyword>
<feature type="chain" id="PRO_5009014199" description="LPS-assembly protein LptD" evidence="4">
    <location>
        <begin position="22"/>
        <end position="748"/>
    </location>
</feature>
<keyword evidence="3 4" id="KW-0998">Cell outer membrane</keyword>
<dbReference type="PANTHER" id="PTHR30189:SF1">
    <property type="entry name" value="LPS-ASSEMBLY PROTEIN LPTD"/>
    <property type="match status" value="1"/>
</dbReference>
<evidence type="ECO:0000313" key="8">
    <source>
        <dbReference type="EMBL" id="AFI85028.1"/>
    </source>
</evidence>
<dbReference type="EMBL" id="CP003390">
    <property type="protein sequence ID" value="AFI85028.1"/>
    <property type="molecule type" value="Genomic_DNA"/>
</dbReference>
<dbReference type="GO" id="GO:0009279">
    <property type="term" value="C:cell outer membrane"/>
    <property type="evidence" value="ECO:0007669"/>
    <property type="project" value="UniProtKB-SubCell"/>
</dbReference>
<dbReference type="eggNOG" id="COG1452">
    <property type="taxonomic scope" value="Bacteria"/>
</dbReference>
<sequence precursor="true">MRKLIILSAGFVSCFAPPVSAEPYHVPSHCPRPDADYFLAEDALTEQSDVDVQADTAQLVDLGTSVFTGKVDVRRGGQQLNANRATYNQTTGKVTAQGDVRLRDSQMSIFGDQAEWNLDEDRGTLIDAEYQTKQMNARGEASHVTRQGVQSTQLKNATYTTCMEDDEFWKLKAGDVDLDHEEGVGRAYDVVLRIKDVPVFYTPYISFPLSDERKSGFLIPSIGSSNETGFDVSTPYYWNIAPQMDATLTPRYMSDRGLMLNGEFRYLTSQSEGLIDAAFLGSDSLRQNGDEINPNYNEDRKHFSFQQNGHYGSSNRWRTLVDYNYVSDRDYLEDFSSNLSLSSTTHLNRLLNVNYYGDIWNFGARVQGYQNLLEDVEDPYQRLPQLTLNGLLPDQAYGLSYEFKSEFTAFDHDNRVSGQRFNLEPGISMPMGTAGFFMTPRVALKQSYYSLDNLSGQTRFEDSTINRTLPVVSLDSGLVFERPLKFAGDSWIQTLEPRAFYLYIPYRNQDNIPLFDTNLRTFGMGSMFSHDRFTGPDRVGDANQVTVGLTSRFINEETGREKLRMTLGQIQYFSDRKVNLRQDVKETRSDSDFIAEAVASITEEWALAGQIQWDPDSTTSNMSSLQLRYRGENGGVFNIAHRYRRDDGLNRFPIEQADVSGSLPINDQWSIIGRYYRSLMDNTTLEALAGVEYHSCCWATRVVFRDYINDIDADSRNKAIYFEIELKGLGRFGKKSGGLLEESIRGYE</sequence>
<evidence type="ECO:0000256" key="3">
    <source>
        <dbReference type="ARBA" id="ARBA00023237"/>
    </source>
</evidence>
<reference evidence="8 9" key="2">
    <citation type="journal article" date="2013" name="Int. J. Syst. Evol. Microbiol.">
        <title>Methylophaga nitratireducenticrescens sp. nov. and Methylophaga frappieri sp. nov., isolated from the biofilm of the methanol-fed denitrification system treating the seawater at the Montreal Biodome.</title>
        <authorList>
            <person name="Villeneuve C."/>
            <person name="Martineau C."/>
            <person name="Mauffrey F."/>
            <person name="Villemur R."/>
        </authorList>
    </citation>
    <scope>NUCLEOTIDE SEQUENCE [LARGE SCALE GENOMIC DNA]</scope>
    <source>
        <strain evidence="8 9">JAM1</strain>
    </source>
</reference>
<evidence type="ECO:0000256" key="4">
    <source>
        <dbReference type="HAMAP-Rule" id="MF_01411"/>
    </source>
</evidence>
<dbReference type="InterPro" id="IPR050218">
    <property type="entry name" value="LptD"/>
</dbReference>
<dbReference type="GO" id="GO:1990351">
    <property type="term" value="C:transporter complex"/>
    <property type="evidence" value="ECO:0007669"/>
    <property type="project" value="TreeGrafter"/>
</dbReference>
<dbReference type="STRING" id="754476.Q7A_2216"/>
<dbReference type="InterPro" id="IPR005653">
    <property type="entry name" value="OstA-like_N"/>
</dbReference>
<dbReference type="HOGENOM" id="CLU_009039_0_0_6"/>
<dbReference type="PANTHER" id="PTHR30189">
    <property type="entry name" value="LPS-ASSEMBLY PROTEIN"/>
    <property type="match status" value="1"/>
</dbReference>
<comment type="subcellular location">
    <subcellularLocation>
        <location evidence="4">Cell outer membrane</location>
    </subcellularLocation>
</comment>
<dbReference type="RefSeq" id="WP_014707396.1">
    <property type="nucleotide sequence ID" value="NC_017857.3"/>
</dbReference>
<evidence type="ECO:0000256" key="2">
    <source>
        <dbReference type="ARBA" id="ARBA00023136"/>
    </source>
</evidence>
<comment type="function">
    <text evidence="4">Together with LptE, is involved in the assembly of lipopolysaccharide (LPS) at the surface of the outer membrane.</text>
</comment>
<dbReference type="Pfam" id="PF04453">
    <property type="entry name" value="LptD"/>
    <property type="match status" value="1"/>
</dbReference>
<evidence type="ECO:0000313" key="9">
    <source>
        <dbReference type="Proteomes" id="UP000009144"/>
    </source>
</evidence>
<keyword evidence="2 4" id="KW-0472">Membrane</keyword>
<dbReference type="GO" id="GO:0043165">
    <property type="term" value="P:Gram-negative-bacterium-type cell outer membrane assembly"/>
    <property type="evidence" value="ECO:0007669"/>
    <property type="project" value="UniProtKB-UniRule"/>
</dbReference>
<evidence type="ECO:0000259" key="6">
    <source>
        <dbReference type="Pfam" id="PF04453"/>
    </source>
</evidence>
<organism evidence="8 9">
    <name type="scientific">Methylophaga nitratireducenticrescens</name>
    <dbReference type="NCBI Taxonomy" id="754476"/>
    <lineage>
        <taxon>Bacteria</taxon>
        <taxon>Pseudomonadati</taxon>
        <taxon>Pseudomonadota</taxon>
        <taxon>Gammaproteobacteria</taxon>
        <taxon>Thiotrichales</taxon>
        <taxon>Piscirickettsiaceae</taxon>
        <taxon>Methylophaga</taxon>
    </lineage>
</organism>
<reference evidence="8 9" key="1">
    <citation type="journal article" date="2012" name="J. Bacteriol.">
        <title>Complete genome sequences of Methylophaga sp. strain JAM1 and Methylophaga sp. strain JAM7.</title>
        <authorList>
            <person name="Villeneuve C."/>
            <person name="Martineau C."/>
            <person name="Mauffrey F."/>
            <person name="Villemur R."/>
        </authorList>
    </citation>
    <scope>NUCLEOTIDE SEQUENCE [LARGE SCALE GENOMIC DNA]</scope>
    <source>
        <strain evidence="8 9">JAM1</strain>
    </source>
</reference>
<dbReference type="Proteomes" id="UP000009144">
    <property type="component" value="Chromosome"/>
</dbReference>
<comment type="caution">
    <text evidence="4">Lacks conserved residue(s) required for the propagation of feature annotation.</text>
</comment>
<dbReference type="KEGG" id="mej:Q7A_2216"/>
<keyword evidence="1 4" id="KW-0732">Signal</keyword>
<dbReference type="InterPro" id="IPR020889">
    <property type="entry name" value="LipoPS_assembly_LptD"/>
</dbReference>
<proteinExistence type="inferred from homology"/>
<dbReference type="AlphaFoldDB" id="I1XKV9"/>
<protein>
    <recommendedName>
        <fullName evidence="4">LPS-assembly protein LptD</fullName>
    </recommendedName>
</protein>
<feature type="signal peptide" evidence="4">
    <location>
        <begin position="1"/>
        <end position="21"/>
    </location>
</feature>
<dbReference type="PATRIC" id="fig|754476.3.peg.2191"/>
<evidence type="ECO:0000259" key="5">
    <source>
        <dbReference type="Pfam" id="PF03968"/>
    </source>
</evidence>
<comment type="subunit">
    <text evidence="4">Component of the lipopolysaccharide transport and assembly complex. Interacts with LptE and LptA.</text>
</comment>
<dbReference type="OrthoDB" id="9760225at2"/>
<evidence type="ECO:0000259" key="7">
    <source>
        <dbReference type="Pfam" id="PF19838"/>
    </source>
</evidence>
<feature type="domain" description="Organic solvent tolerance-like N-terminal" evidence="5">
    <location>
        <begin position="52"/>
        <end position="176"/>
    </location>
</feature>
<dbReference type="Pfam" id="PF03968">
    <property type="entry name" value="LptD_N"/>
    <property type="match status" value="1"/>
</dbReference>
<name>I1XKV9_METNJ</name>
<comment type="similarity">
    <text evidence="4">Belongs to the LptD family.</text>
</comment>
<accession>I1XKV9</accession>
<dbReference type="InterPro" id="IPR045659">
    <property type="entry name" value="LptD_2"/>
</dbReference>
<gene>
    <name evidence="4" type="primary">lptD</name>
    <name evidence="8" type="ordered locus">Q7A_2216</name>
</gene>
<dbReference type="Gene3D" id="2.60.450.10">
    <property type="entry name" value="Lipopolysaccharide (LPS) transport protein A like domain"/>
    <property type="match status" value="1"/>
</dbReference>
<dbReference type="InterPro" id="IPR007543">
    <property type="entry name" value="LptD_C"/>
</dbReference>
<feature type="domain" description="LptD C-terminal" evidence="6">
    <location>
        <begin position="300"/>
        <end position="669"/>
    </location>
</feature>
<feature type="domain" description="LPS-assembly protein LptD central" evidence="7">
    <location>
        <begin position="190"/>
        <end position="268"/>
    </location>
</feature>
<dbReference type="HAMAP" id="MF_01411">
    <property type="entry name" value="LPS_assembly_LptD"/>
    <property type="match status" value="1"/>
</dbReference>
<dbReference type="GO" id="GO:0015920">
    <property type="term" value="P:lipopolysaccharide transport"/>
    <property type="evidence" value="ECO:0007669"/>
    <property type="project" value="InterPro"/>
</dbReference>
<dbReference type="Pfam" id="PF19838">
    <property type="entry name" value="LptD_2"/>
    <property type="match status" value="1"/>
</dbReference>
<evidence type="ECO:0000256" key="1">
    <source>
        <dbReference type="ARBA" id="ARBA00022729"/>
    </source>
</evidence>